<accession>A0A9Q1FY43</accession>
<name>A0A9Q1FY43_SYNKA</name>
<reference evidence="1" key="1">
    <citation type="journal article" date="2023" name="Science">
        <title>Genome structures resolve the early diversification of teleost fishes.</title>
        <authorList>
            <person name="Parey E."/>
            <person name="Louis A."/>
            <person name="Montfort J."/>
            <person name="Bouchez O."/>
            <person name="Roques C."/>
            <person name="Iampietro C."/>
            <person name="Lluch J."/>
            <person name="Castinel A."/>
            <person name="Donnadieu C."/>
            <person name="Desvignes T."/>
            <person name="Floi Bucao C."/>
            <person name="Jouanno E."/>
            <person name="Wen M."/>
            <person name="Mejri S."/>
            <person name="Dirks R."/>
            <person name="Jansen H."/>
            <person name="Henkel C."/>
            <person name="Chen W.J."/>
            <person name="Zahm M."/>
            <person name="Cabau C."/>
            <person name="Klopp C."/>
            <person name="Thompson A.W."/>
            <person name="Robinson-Rechavi M."/>
            <person name="Braasch I."/>
            <person name="Lecointre G."/>
            <person name="Bobe J."/>
            <person name="Postlethwait J.H."/>
            <person name="Berthelot C."/>
            <person name="Roest Crollius H."/>
            <person name="Guiguen Y."/>
        </authorList>
    </citation>
    <scope>NUCLEOTIDE SEQUENCE</scope>
    <source>
        <strain evidence="1">WJC10195</strain>
    </source>
</reference>
<dbReference type="Proteomes" id="UP001152622">
    <property type="component" value="Chromosome 3"/>
</dbReference>
<proteinExistence type="predicted"/>
<sequence>MFTKNPTHRKPINISLYGNPIIIHETEKFLGHYSSLASAAINSPPPDGVLQGRKHCCHSGYTCDPSTGSCSKSRELRWDNWGALFKKRRRLICL</sequence>
<organism evidence="1 2">
    <name type="scientific">Synaphobranchus kaupii</name>
    <name type="common">Kaup's arrowtooth eel</name>
    <dbReference type="NCBI Taxonomy" id="118154"/>
    <lineage>
        <taxon>Eukaryota</taxon>
        <taxon>Metazoa</taxon>
        <taxon>Chordata</taxon>
        <taxon>Craniata</taxon>
        <taxon>Vertebrata</taxon>
        <taxon>Euteleostomi</taxon>
        <taxon>Actinopterygii</taxon>
        <taxon>Neopterygii</taxon>
        <taxon>Teleostei</taxon>
        <taxon>Anguilliformes</taxon>
        <taxon>Synaphobranchidae</taxon>
        <taxon>Synaphobranchus</taxon>
    </lineage>
</organism>
<keyword evidence="2" id="KW-1185">Reference proteome</keyword>
<evidence type="ECO:0000313" key="2">
    <source>
        <dbReference type="Proteomes" id="UP001152622"/>
    </source>
</evidence>
<comment type="caution">
    <text evidence="1">The sequence shown here is derived from an EMBL/GenBank/DDBJ whole genome shotgun (WGS) entry which is preliminary data.</text>
</comment>
<evidence type="ECO:0000313" key="1">
    <source>
        <dbReference type="EMBL" id="KAJ8369717.1"/>
    </source>
</evidence>
<dbReference type="EMBL" id="JAINUF010000003">
    <property type="protein sequence ID" value="KAJ8369717.1"/>
    <property type="molecule type" value="Genomic_DNA"/>
</dbReference>
<gene>
    <name evidence="1" type="ORF">SKAU_G00097450</name>
</gene>
<protein>
    <submittedName>
        <fullName evidence="1">Uncharacterized protein</fullName>
    </submittedName>
</protein>
<dbReference type="AlphaFoldDB" id="A0A9Q1FY43"/>